<dbReference type="InterPro" id="IPR006694">
    <property type="entry name" value="Fatty_acid_hydroxylase"/>
</dbReference>
<sequence length="329" mass="37768">MGIMFGHILKVLTMKSPNSSATTSAEELSTRRAQLLSSIKTFIVILSTSIISFIAFRNTLTWYSIGSDTMTPLASKSMTAYHRLSPADKSYLVLKYLQRFWGASGDFWQSQWEKVLDAFGHNQFNVGFFGTFFVTFFVYWIVGTIYTLIDFTGRPAFLLKYKIQDPNAAYPVRVYPILTILPYPSCVPVSKKQIFSVLRQVLINQFLVGIPLTLIGHYLILWRGYDWGKLPTFQWVILELSICILLEELCFYYSHRLLHNPRLYKYIHKQHHEWQTPIAITAIYCHPIEHIFSNLLPPLLGPLVLGSHTATAWLWFTLATLSTLNAHSG</sequence>
<dbReference type="OrthoDB" id="6480479at2759"/>
<dbReference type="InterPro" id="IPR050307">
    <property type="entry name" value="Sterol_Desaturase_Related"/>
</dbReference>
<dbReference type="GO" id="GO:0008610">
    <property type="term" value="P:lipid biosynthetic process"/>
    <property type="evidence" value="ECO:0007669"/>
    <property type="project" value="InterPro"/>
</dbReference>
<feature type="transmembrane region" description="Helical" evidence="5">
    <location>
        <begin position="126"/>
        <end position="149"/>
    </location>
</feature>
<feature type="transmembrane region" description="Helical" evidence="5">
    <location>
        <begin position="201"/>
        <end position="221"/>
    </location>
</feature>
<evidence type="ECO:0000256" key="2">
    <source>
        <dbReference type="ARBA" id="ARBA00022692"/>
    </source>
</evidence>
<feature type="transmembrane region" description="Helical" evidence="5">
    <location>
        <begin position="41"/>
        <end position="65"/>
    </location>
</feature>
<dbReference type="GO" id="GO:0005506">
    <property type="term" value="F:iron ion binding"/>
    <property type="evidence" value="ECO:0007669"/>
    <property type="project" value="InterPro"/>
</dbReference>
<evidence type="ECO:0000256" key="5">
    <source>
        <dbReference type="SAM" id="Phobius"/>
    </source>
</evidence>
<protein>
    <recommendedName>
        <fullName evidence="6">Fatty acid hydroxylase domain-containing protein</fullName>
    </recommendedName>
</protein>
<keyword evidence="8" id="KW-1185">Reference proteome</keyword>
<keyword evidence="3 5" id="KW-1133">Transmembrane helix</keyword>
<feature type="transmembrane region" description="Helical" evidence="5">
    <location>
        <begin position="233"/>
        <end position="253"/>
    </location>
</feature>
<comment type="subcellular location">
    <subcellularLocation>
        <location evidence="1">Membrane</location>
    </subcellularLocation>
</comment>
<evidence type="ECO:0000256" key="4">
    <source>
        <dbReference type="ARBA" id="ARBA00023136"/>
    </source>
</evidence>
<dbReference type="EMBL" id="OC925571">
    <property type="protein sequence ID" value="CAD7656213.1"/>
    <property type="molecule type" value="Genomic_DNA"/>
</dbReference>
<evidence type="ECO:0000313" key="8">
    <source>
        <dbReference type="Proteomes" id="UP000728032"/>
    </source>
</evidence>
<accession>A0A7R9MAQ6</accession>
<dbReference type="GO" id="GO:0016020">
    <property type="term" value="C:membrane"/>
    <property type="evidence" value="ECO:0007669"/>
    <property type="project" value="UniProtKB-SubCell"/>
</dbReference>
<feature type="domain" description="Fatty acid hydroxylase" evidence="6">
    <location>
        <begin position="242"/>
        <end position="329"/>
    </location>
</feature>
<proteinExistence type="predicted"/>
<dbReference type="Pfam" id="PF04116">
    <property type="entry name" value="FA_hydroxylase"/>
    <property type="match status" value="1"/>
</dbReference>
<organism evidence="7">
    <name type="scientific">Oppiella nova</name>
    <dbReference type="NCBI Taxonomy" id="334625"/>
    <lineage>
        <taxon>Eukaryota</taxon>
        <taxon>Metazoa</taxon>
        <taxon>Ecdysozoa</taxon>
        <taxon>Arthropoda</taxon>
        <taxon>Chelicerata</taxon>
        <taxon>Arachnida</taxon>
        <taxon>Acari</taxon>
        <taxon>Acariformes</taxon>
        <taxon>Sarcoptiformes</taxon>
        <taxon>Oribatida</taxon>
        <taxon>Brachypylina</taxon>
        <taxon>Oppioidea</taxon>
        <taxon>Oppiidae</taxon>
        <taxon>Oppiella</taxon>
    </lineage>
</organism>
<feature type="non-terminal residue" evidence="7">
    <location>
        <position position="329"/>
    </location>
</feature>
<name>A0A7R9MAQ6_9ACAR</name>
<evidence type="ECO:0000256" key="3">
    <source>
        <dbReference type="ARBA" id="ARBA00022989"/>
    </source>
</evidence>
<dbReference type="GO" id="GO:0016491">
    <property type="term" value="F:oxidoreductase activity"/>
    <property type="evidence" value="ECO:0007669"/>
    <property type="project" value="InterPro"/>
</dbReference>
<evidence type="ECO:0000256" key="1">
    <source>
        <dbReference type="ARBA" id="ARBA00004370"/>
    </source>
</evidence>
<evidence type="ECO:0000259" key="6">
    <source>
        <dbReference type="Pfam" id="PF04116"/>
    </source>
</evidence>
<reference evidence="7" key="1">
    <citation type="submission" date="2020-11" db="EMBL/GenBank/DDBJ databases">
        <authorList>
            <person name="Tran Van P."/>
        </authorList>
    </citation>
    <scope>NUCLEOTIDE SEQUENCE</scope>
</reference>
<dbReference type="Proteomes" id="UP000728032">
    <property type="component" value="Unassembled WGS sequence"/>
</dbReference>
<keyword evidence="2 5" id="KW-0812">Transmembrane</keyword>
<dbReference type="AlphaFoldDB" id="A0A7R9MAQ6"/>
<gene>
    <name evidence="7" type="ORF">ONB1V03_LOCUS12853</name>
</gene>
<evidence type="ECO:0000313" key="7">
    <source>
        <dbReference type="EMBL" id="CAD7656213.1"/>
    </source>
</evidence>
<dbReference type="PANTHER" id="PTHR11863">
    <property type="entry name" value="STEROL DESATURASE"/>
    <property type="match status" value="1"/>
</dbReference>
<dbReference type="EMBL" id="CAJPVJ010010746">
    <property type="protein sequence ID" value="CAG2173400.1"/>
    <property type="molecule type" value="Genomic_DNA"/>
</dbReference>
<keyword evidence="4 5" id="KW-0472">Membrane</keyword>